<feature type="region of interest" description="Disordered" evidence="1">
    <location>
        <begin position="122"/>
        <end position="147"/>
    </location>
</feature>
<dbReference type="Proteomes" id="UP001054945">
    <property type="component" value="Unassembled WGS sequence"/>
</dbReference>
<evidence type="ECO:0000313" key="2">
    <source>
        <dbReference type="EMBL" id="GIY70449.1"/>
    </source>
</evidence>
<dbReference type="EMBL" id="BPLR01014669">
    <property type="protein sequence ID" value="GIY70449.1"/>
    <property type="molecule type" value="Genomic_DNA"/>
</dbReference>
<protein>
    <submittedName>
        <fullName evidence="2">Uncharacterized protein</fullName>
    </submittedName>
</protein>
<sequence length="147" mass="16158">MNHPCERSTALSSAHLERLIELRRSLRWPLCGVQKAFSSSLRGRGSERPKRIAFWDCIRLIFSDLRFPKFPTQPVSLEKGAPHTPPAPNRAYANEGPPMCGQASGKIIALVSPHWNAKGAPAGIRGFRGTKDTGGRECPRSSNIIAE</sequence>
<reference evidence="2 3" key="1">
    <citation type="submission" date="2021-06" db="EMBL/GenBank/DDBJ databases">
        <title>Caerostris extrusa draft genome.</title>
        <authorList>
            <person name="Kono N."/>
            <person name="Arakawa K."/>
        </authorList>
    </citation>
    <scope>NUCLEOTIDE SEQUENCE [LARGE SCALE GENOMIC DNA]</scope>
</reference>
<comment type="caution">
    <text evidence="2">The sequence shown here is derived from an EMBL/GenBank/DDBJ whole genome shotgun (WGS) entry which is preliminary data.</text>
</comment>
<dbReference type="AlphaFoldDB" id="A0AAV4VKG2"/>
<evidence type="ECO:0000256" key="1">
    <source>
        <dbReference type="SAM" id="MobiDB-lite"/>
    </source>
</evidence>
<accession>A0AAV4VKG2</accession>
<feature type="region of interest" description="Disordered" evidence="1">
    <location>
        <begin position="75"/>
        <end position="96"/>
    </location>
</feature>
<keyword evidence="3" id="KW-1185">Reference proteome</keyword>
<name>A0AAV4VKG2_CAEEX</name>
<organism evidence="2 3">
    <name type="scientific">Caerostris extrusa</name>
    <name type="common">Bark spider</name>
    <name type="synonym">Caerostris bankana</name>
    <dbReference type="NCBI Taxonomy" id="172846"/>
    <lineage>
        <taxon>Eukaryota</taxon>
        <taxon>Metazoa</taxon>
        <taxon>Ecdysozoa</taxon>
        <taxon>Arthropoda</taxon>
        <taxon>Chelicerata</taxon>
        <taxon>Arachnida</taxon>
        <taxon>Araneae</taxon>
        <taxon>Araneomorphae</taxon>
        <taxon>Entelegynae</taxon>
        <taxon>Araneoidea</taxon>
        <taxon>Araneidae</taxon>
        <taxon>Caerostris</taxon>
    </lineage>
</organism>
<proteinExistence type="predicted"/>
<gene>
    <name evidence="2" type="ORF">CEXT_196191</name>
</gene>
<feature type="compositionally biased region" description="Basic and acidic residues" evidence="1">
    <location>
        <begin position="129"/>
        <end position="139"/>
    </location>
</feature>
<evidence type="ECO:0000313" key="3">
    <source>
        <dbReference type="Proteomes" id="UP001054945"/>
    </source>
</evidence>